<gene>
    <name evidence="2" type="ORF">E2C01_049243</name>
</gene>
<proteinExistence type="predicted"/>
<reference evidence="2 3" key="1">
    <citation type="submission" date="2019-05" db="EMBL/GenBank/DDBJ databases">
        <title>Another draft genome of Portunus trituberculatus and its Hox gene families provides insights of decapod evolution.</title>
        <authorList>
            <person name="Jeong J.-H."/>
            <person name="Song I."/>
            <person name="Kim S."/>
            <person name="Choi T."/>
            <person name="Kim D."/>
            <person name="Ryu S."/>
            <person name="Kim W."/>
        </authorList>
    </citation>
    <scope>NUCLEOTIDE SEQUENCE [LARGE SCALE GENOMIC DNA]</scope>
    <source>
        <tissue evidence="2">Muscle</tissue>
    </source>
</reference>
<dbReference type="EMBL" id="VSRR010013070">
    <property type="protein sequence ID" value="MPC55311.1"/>
    <property type="molecule type" value="Genomic_DNA"/>
</dbReference>
<accession>A0A5B7G5N9</accession>
<protein>
    <submittedName>
        <fullName evidence="2">Uncharacterized protein</fullName>
    </submittedName>
</protein>
<organism evidence="2 3">
    <name type="scientific">Portunus trituberculatus</name>
    <name type="common">Swimming crab</name>
    <name type="synonym">Neptunus trituberculatus</name>
    <dbReference type="NCBI Taxonomy" id="210409"/>
    <lineage>
        <taxon>Eukaryota</taxon>
        <taxon>Metazoa</taxon>
        <taxon>Ecdysozoa</taxon>
        <taxon>Arthropoda</taxon>
        <taxon>Crustacea</taxon>
        <taxon>Multicrustacea</taxon>
        <taxon>Malacostraca</taxon>
        <taxon>Eumalacostraca</taxon>
        <taxon>Eucarida</taxon>
        <taxon>Decapoda</taxon>
        <taxon>Pleocyemata</taxon>
        <taxon>Brachyura</taxon>
        <taxon>Eubrachyura</taxon>
        <taxon>Portunoidea</taxon>
        <taxon>Portunidae</taxon>
        <taxon>Portuninae</taxon>
        <taxon>Portunus</taxon>
    </lineage>
</organism>
<name>A0A5B7G5N9_PORTR</name>
<sequence>MSLAEKAVQLDLNSIITGSTPPGDHMDASTTVTQHIQTQSLSKTNKSTKPVPDCAICSYTCVGASTSLHCCICWAPTPAPNL</sequence>
<feature type="region of interest" description="Disordered" evidence="1">
    <location>
        <begin position="15"/>
        <end position="50"/>
    </location>
</feature>
<evidence type="ECO:0000256" key="1">
    <source>
        <dbReference type="SAM" id="MobiDB-lite"/>
    </source>
</evidence>
<evidence type="ECO:0000313" key="2">
    <source>
        <dbReference type="EMBL" id="MPC55311.1"/>
    </source>
</evidence>
<keyword evidence="3" id="KW-1185">Reference proteome</keyword>
<dbReference type="AlphaFoldDB" id="A0A5B7G5N9"/>
<feature type="compositionally biased region" description="Polar residues" evidence="1">
    <location>
        <begin position="28"/>
        <end position="48"/>
    </location>
</feature>
<evidence type="ECO:0000313" key="3">
    <source>
        <dbReference type="Proteomes" id="UP000324222"/>
    </source>
</evidence>
<comment type="caution">
    <text evidence="2">The sequence shown here is derived from an EMBL/GenBank/DDBJ whole genome shotgun (WGS) entry which is preliminary data.</text>
</comment>
<dbReference type="Proteomes" id="UP000324222">
    <property type="component" value="Unassembled WGS sequence"/>
</dbReference>